<keyword evidence="3" id="KW-1185">Reference proteome</keyword>
<gene>
    <name evidence="2" type="ORF">PENTCL1PPCAC_28140</name>
</gene>
<organism evidence="2 3">
    <name type="scientific">Pristionchus entomophagus</name>
    <dbReference type="NCBI Taxonomy" id="358040"/>
    <lineage>
        <taxon>Eukaryota</taxon>
        <taxon>Metazoa</taxon>
        <taxon>Ecdysozoa</taxon>
        <taxon>Nematoda</taxon>
        <taxon>Chromadorea</taxon>
        <taxon>Rhabditida</taxon>
        <taxon>Rhabditina</taxon>
        <taxon>Diplogasteromorpha</taxon>
        <taxon>Diplogasteroidea</taxon>
        <taxon>Neodiplogasteridae</taxon>
        <taxon>Pristionchus</taxon>
    </lineage>
</organism>
<protein>
    <recommendedName>
        <fullName evidence="4">CUB domain-containing protein</fullName>
    </recommendedName>
</protein>
<keyword evidence="1" id="KW-0812">Transmembrane</keyword>
<dbReference type="Proteomes" id="UP001432027">
    <property type="component" value="Unassembled WGS sequence"/>
</dbReference>
<feature type="transmembrane region" description="Helical" evidence="1">
    <location>
        <begin position="237"/>
        <end position="260"/>
    </location>
</feature>
<sequence>MGLDIENGIVRATNSEKINYTNENTTMTEINVDSMFVMIECVMEAVITVLLALLLAARAADSFVYSCEEVQYKILNKNFELDTDIICCVICDINYLDEIYAQSGDISHSLLNISATDGNCIAREGTDPWHIVSYGAPLDCSHEFTLIATSTISGIANTELINTSSQMELVAPSAVMSLVLNAPSCTGWGTISFDVGIGQGKAEQRYPLQTYSCVKMPEVMFFFNTAITVTPLDCECLFHFGGFIMTSVAVGATAFSRLAFMSSGKSGDLQNMAKYKPLEMFFGTFLQVSVNITGEYDIVADPRYQGNYTFMNMDGTAHTYYNGTGTVNFITNGFEFFYNTLDLPGSEVGVSIDNFVCNIYVNAMRQTLSTKPTFLPPPTTTASAAQTTTSSSKTTDMYKTIPTTSGVRSVLLQTFVYMSIYICIKNL</sequence>
<evidence type="ECO:0008006" key="4">
    <source>
        <dbReference type="Google" id="ProtNLM"/>
    </source>
</evidence>
<dbReference type="PANTHER" id="PTHR31024:SF3">
    <property type="entry name" value="C-TYPE LECTIN-RELATED"/>
    <property type="match status" value="1"/>
</dbReference>
<keyword evidence="1" id="KW-0472">Membrane</keyword>
<feature type="transmembrane region" description="Helical" evidence="1">
    <location>
        <begin position="36"/>
        <end position="57"/>
    </location>
</feature>
<dbReference type="EMBL" id="BTSX01000006">
    <property type="protein sequence ID" value="GMT05966.1"/>
    <property type="molecule type" value="Genomic_DNA"/>
</dbReference>
<accession>A0AAV5UG16</accession>
<keyword evidence="1" id="KW-1133">Transmembrane helix</keyword>
<evidence type="ECO:0000313" key="2">
    <source>
        <dbReference type="EMBL" id="GMT05966.1"/>
    </source>
</evidence>
<name>A0AAV5UG16_9BILA</name>
<evidence type="ECO:0000256" key="1">
    <source>
        <dbReference type="SAM" id="Phobius"/>
    </source>
</evidence>
<comment type="caution">
    <text evidence="2">The sequence shown here is derived from an EMBL/GenBank/DDBJ whole genome shotgun (WGS) entry which is preliminary data.</text>
</comment>
<proteinExistence type="predicted"/>
<dbReference type="AlphaFoldDB" id="A0AAV5UG16"/>
<dbReference type="PANTHER" id="PTHR31024">
    <property type="entry name" value="C-TYPE LECTIN"/>
    <property type="match status" value="1"/>
</dbReference>
<reference evidence="2" key="1">
    <citation type="submission" date="2023-10" db="EMBL/GenBank/DDBJ databases">
        <title>Genome assembly of Pristionchus species.</title>
        <authorList>
            <person name="Yoshida K."/>
            <person name="Sommer R.J."/>
        </authorList>
    </citation>
    <scope>NUCLEOTIDE SEQUENCE</scope>
    <source>
        <strain evidence="2">RS0144</strain>
    </source>
</reference>
<evidence type="ECO:0000313" key="3">
    <source>
        <dbReference type="Proteomes" id="UP001432027"/>
    </source>
</evidence>